<sequence length="256" mass="27479">MKDHVALITGGGGHIGRATGRALAEEGCSLAILDKASEGVTDFCTEMKDRFGVRAELIEADLQDKSCFDQVCGQIADSFGRLDCLVNNAAFYDDMPGWGVPFEEEGYDAWLAVMQVNLLAPFFLTQKLAPMLRERGSGAVVNVASIYGVVGPDHGLYEGTVMTNPAAYAASKGGLIAMGRWAATVLAPDIRVNTVTPGGVERGQNSEFLSRYEKKTPMGRMATENDVAYAIVSLLDPRADYITGQNLIVDGGWTAW</sequence>
<protein>
    <submittedName>
        <fullName evidence="3">SDR family oxidoreductase</fullName>
    </submittedName>
</protein>
<evidence type="ECO:0000313" key="4">
    <source>
        <dbReference type="Proteomes" id="UP000503308"/>
    </source>
</evidence>
<dbReference type="GO" id="GO:0016616">
    <property type="term" value="F:oxidoreductase activity, acting on the CH-OH group of donors, NAD or NADP as acceptor"/>
    <property type="evidence" value="ECO:0007669"/>
    <property type="project" value="TreeGrafter"/>
</dbReference>
<dbReference type="InterPro" id="IPR002347">
    <property type="entry name" value="SDR_fam"/>
</dbReference>
<dbReference type="InterPro" id="IPR036291">
    <property type="entry name" value="NAD(P)-bd_dom_sf"/>
</dbReference>
<dbReference type="SUPFAM" id="SSF51735">
    <property type="entry name" value="NAD(P)-binding Rossmann-fold domains"/>
    <property type="match status" value="1"/>
</dbReference>
<gene>
    <name evidence="3" type="ORF">G3256_17700</name>
</gene>
<dbReference type="PRINTS" id="PR00081">
    <property type="entry name" value="GDHRDH"/>
</dbReference>
<reference evidence="3 4" key="1">
    <citation type="submission" date="2020-02" db="EMBL/GenBank/DDBJ databases">
        <title>Genome sequence of Roseobacter ponti.</title>
        <authorList>
            <person name="Hollensteiner J."/>
            <person name="Schneider D."/>
            <person name="Poehlein A."/>
            <person name="Daniel R."/>
        </authorList>
    </citation>
    <scope>NUCLEOTIDE SEQUENCE [LARGE SCALE GENOMIC DNA]</scope>
    <source>
        <strain evidence="3 4">DSM 106830</strain>
    </source>
</reference>
<evidence type="ECO:0000313" key="3">
    <source>
        <dbReference type="EMBL" id="QJF53290.1"/>
    </source>
</evidence>
<name>A0A858SYF6_9RHOB</name>
<accession>A0A858SYF6</accession>
<dbReference type="AlphaFoldDB" id="A0A858SYF6"/>
<dbReference type="Gene3D" id="3.40.50.720">
    <property type="entry name" value="NAD(P)-binding Rossmann-like Domain"/>
    <property type="match status" value="1"/>
</dbReference>
<dbReference type="KEGG" id="rpon:G3256_17700"/>
<keyword evidence="2" id="KW-0560">Oxidoreductase</keyword>
<dbReference type="GO" id="GO:0048038">
    <property type="term" value="F:quinone binding"/>
    <property type="evidence" value="ECO:0007669"/>
    <property type="project" value="TreeGrafter"/>
</dbReference>
<keyword evidence="4" id="KW-1185">Reference proteome</keyword>
<evidence type="ECO:0000256" key="1">
    <source>
        <dbReference type="ARBA" id="ARBA00006484"/>
    </source>
</evidence>
<dbReference type="PANTHER" id="PTHR42760">
    <property type="entry name" value="SHORT-CHAIN DEHYDROGENASES/REDUCTASES FAMILY MEMBER"/>
    <property type="match status" value="1"/>
</dbReference>
<dbReference type="GO" id="GO:0006633">
    <property type="term" value="P:fatty acid biosynthetic process"/>
    <property type="evidence" value="ECO:0007669"/>
    <property type="project" value="TreeGrafter"/>
</dbReference>
<dbReference type="PANTHER" id="PTHR42760:SF133">
    <property type="entry name" value="3-OXOACYL-[ACYL-CARRIER-PROTEIN] REDUCTASE"/>
    <property type="match status" value="1"/>
</dbReference>
<dbReference type="PRINTS" id="PR00080">
    <property type="entry name" value="SDRFAMILY"/>
</dbReference>
<dbReference type="EMBL" id="CP048788">
    <property type="protein sequence ID" value="QJF53290.1"/>
    <property type="molecule type" value="Genomic_DNA"/>
</dbReference>
<dbReference type="Proteomes" id="UP000503308">
    <property type="component" value="Chromosome"/>
</dbReference>
<organism evidence="3 4">
    <name type="scientific">Roseobacter ponti</name>
    <dbReference type="NCBI Taxonomy" id="1891787"/>
    <lineage>
        <taxon>Bacteria</taxon>
        <taxon>Pseudomonadati</taxon>
        <taxon>Pseudomonadota</taxon>
        <taxon>Alphaproteobacteria</taxon>
        <taxon>Rhodobacterales</taxon>
        <taxon>Roseobacteraceae</taxon>
        <taxon>Roseobacter</taxon>
    </lineage>
</organism>
<dbReference type="Pfam" id="PF13561">
    <property type="entry name" value="adh_short_C2"/>
    <property type="match status" value="1"/>
</dbReference>
<proteinExistence type="inferred from homology"/>
<dbReference type="FunFam" id="3.40.50.720:FF:000084">
    <property type="entry name" value="Short-chain dehydrogenase reductase"/>
    <property type="match status" value="1"/>
</dbReference>
<evidence type="ECO:0000256" key="2">
    <source>
        <dbReference type="ARBA" id="ARBA00023002"/>
    </source>
</evidence>
<comment type="similarity">
    <text evidence="1">Belongs to the short-chain dehydrogenases/reductases (SDR) family.</text>
</comment>